<dbReference type="GO" id="GO:0005634">
    <property type="term" value="C:nucleus"/>
    <property type="evidence" value="ECO:0007669"/>
    <property type="project" value="UniProtKB-SubCell"/>
</dbReference>
<dbReference type="InParanoid" id="A0A4W3HSR5"/>
<dbReference type="OrthoDB" id="6133115at2759"/>
<keyword evidence="16" id="KW-1185">Reference proteome</keyword>
<reference evidence="15" key="5">
    <citation type="submission" date="2025-09" db="UniProtKB">
        <authorList>
            <consortium name="Ensembl"/>
        </authorList>
    </citation>
    <scope>IDENTIFICATION</scope>
</reference>
<dbReference type="Pfam" id="PF02825">
    <property type="entry name" value="WWE"/>
    <property type="match status" value="1"/>
</dbReference>
<evidence type="ECO:0000256" key="5">
    <source>
        <dbReference type="ARBA" id="ARBA00022723"/>
    </source>
</evidence>
<dbReference type="InterPro" id="IPR012317">
    <property type="entry name" value="Poly(ADP-ribose)pol_cat_dom"/>
</dbReference>
<keyword evidence="3" id="KW-0963">Cytoplasm</keyword>
<evidence type="ECO:0000313" key="16">
    <source>
        <dbReference type="Proteomes" id="UP000314986"/>
    </source>
</evidence>
<dbReference type="SUPFAM" id="SSF117839">
    <property type="entry name" value="WWE domain"/>
    <property type="match status" value="1"/>
</dbReference>
<keyword evidence="7 11" id="KW-0863">Zinc-finger</keyword>
<feature type="domain" description="WWE" evidence="13">
    <location>
        <begin position="344"/>
        <end position="431"/>
    </location>
</feature>
<protein>
    <submittedName>
        <fullName evidence="15">Poly [ADP-ribose] polymerase 12-like</fullName>
    </submittedName>
</protein>
<dbReference type="AlphaFoldDB" id="A0A4W3HSR5"/>
<name>A0A4W3HSR5_CALMI</name>
<reference evidence="16" key="3">
    <citation type="journal article" date="2014" name="Nature">
        <title>Elephant shark genome provides unique insights into gnathostome evolution.</title>
        <authorList>
            <consortium name="International Elephant Shark Genome Sequencing Consortium"/>
            <person name="Venkatesh B."/>
            <person name="Lee A.P."/>
            <person name="Ravi V."/>
            <person name="Maurya A.K."/>
            <person name="Lian M.M."/>
            <person name="Swann J.B."/>
            <person name="Ohta Y."/>
            <person name="Flajnik M.F."/>
            <person name="Sutoh Y."/>
            <person name="Kasahara M."/>
            <person name="Hoon S."/>
            <person name="Gangu V."/>
            <person name="Roy S.W."/>
            <person name="Irimia M."/>
            <person name="Korzh V."/>
            <person name="Kondrychyn I."/>
            <person name="Lim Z.W."/>
            <person name="Tay B.H."/>
            <person name="Tohari S."/>
            <person name="Kong K.W."/>
            <person name="Ho S."/>
            <person name="Lorente-Galdos B."/>
            <person name="Quilez J."/>
            <person name="Marques-Bonet T."/>
            <person name="Raney B.J."/>
            <person name="Ingham P.W."/>
            <person name="Tay A."/>
            <person name="Hillier L.W."/>
            <person name="Minx P."/>
            <person name="Boehm T."/>
            <person name="Wilson R.K."/>
            <person name="Brenner S."/>
            <person name="Warren W.C."/>
        </authorList>
    </citation>
    <scope>NUCLEOTIDE SEQUENCE [LARGE SCALE GENOMIC DNA]</scope>
</reference>
<evidence type="ECO:0000256" key="7">
    <source>
        <dbReference type="ARBA" id="ARBA00022771"/>
    </source>
</evidence>
<dbReference type="SUPFAM" id="SSF56399">
    <property type="entry name" value="ADP-ribosylation"/>
    <property type="match status" value="1"/>
</dbReference>
<dbReference type="Pfam" id="PF24356">
    <property type="entry name" value="WHD_PARP12"/>
    <property type="match status" value="1"/>
</dbReference>
<reference evidence="16" key="1">
    <citation type="journal article" date="2006" name="Science">
        <title>Ancient noncoding elements conserved in the human genome.</title>
        <authorList>
            <person name="Venkatesh B."/>
            <person name="Kirkness E.F."/>
            <person name="Loh Y.H."/>
            <person name="Halpern A.L."/>
            <person name="Lee A.P."/>
            <person name="Johnson J."/>
            <person name="Dandona N."/>
            <person name="Viswanathan L.D."/>
            <person name="Tay A."/>
            <person name="Venter J.C."/>
            <person name="Strausberg R.L."/>
            <person name="Brenner S."/>
        </authorList>
    </citation>
    <scope>NUCLEOTIDE SEQUENCE [LARGE SCALE GENOMIC DNA]</scope>
</reference>
<dbReference type="Gene3D" id="3.90.228.10">
    <property type="match status" value="1"/>
</dbReference>
<evidence type="ECO:0000256" key="11">
    <source>
        <dbReference type="PROSITE-ProRule" id="PRU00723"/>
    </source>
</evidence>
<dbReference type="Gene3D" id="3.30.720.50">
    <property type="match status" value="1"/>
</dbReference>
<evidence type="ECO:0000313" key="15">
    <source>
        <dbReference type="Ensembl" id="ENSCMIP00000019296.1"/>
    </source>
</evidence>
<keyword evidence="9" id="KW-0539">Nucleus</keyword>
<keyword evidence="4" id="KW-0597">Phosphoprotein</keyword>
<evidence type="ECO:0000259" key="14">
    <source>
        <dbReference type="PROSITE" id="PS51059"/>
    </source>
</evidence>
<evidence type="ECO:0000256" key="10">
    <source>
        <dbReference type="ARBA" id="ARBA00024347"/>
    </source>
</evidence>
<dbReference type="SMART" id="SM00356">
    <property type="entry name" value="ZnF_C3H1"/>
    <property type="match status" value="2"/>
</dbReference>
<feature type="zinc finger region" description="C3H1-type" evidence="11">
    <location>
        <begin position="157"/>
        <end position="184"/>
    </location>
</feature>
<comment type="subcellular location">
    <subcellularLocation>
        <location evidence="2">Cytoplasm</location>
    </subcellularLocation>
    <subcellularLocation>
        <location evidence="1">Nucleus</location>
    </subcellularLocation>
</comment>
<dbReference type="InterPro" id="IPR037197">
    <property type="entry name" value="WWE_dom_sf"/>
</dbReference>
<dbReference type="Proteomes" id="UP000314986">
    <property type="component" value="Unassembled WGS sequence"/>
</dbReference>
<organism evidence="15 16">
    <name type="scientific">Callorhinchus milii</name>
    <name type="common">Ghost shark</name>
    <dbReference type="NCBI Taxonomy" id="7868"/>
    <lineage>
        <taxon>Eukaryota</taxon>
        <taxon>Metazoa</taxon>
        <taxon>Chordata</taxon>
        <taxon>Craniata</taxon>
        <taxon>Vertebrata</taxon>
        <taxon>Chondrichthyes</taxon>
        <taxon>Holocephali</taxon>
        <taxon>Chimaeriformes</taxon>
        <taxon>Callorhinchidae</taxon>
        <taxon>Callorhinchus</taxon>
    </lineage>
</organism>
<dbReference type="InterPro" id="IPR004170">
    <property type="entry name" value="WWE_dom"/>
</dbReference>
<dbReference type="InterPro" id="IPR000571">
    <property type="entry name" value="Znf_CCCH"/>
</dbReference>
<comment type="similarity">
    <text evidence="10">Belongs to the ARTD/PARP family.</text>
</comment>
<evidence type="ECO:0000256" key="4">
    <source>
        <dbReference type="ARBA" id="ARBA00022553"/>
    </source>
</evidence>
<dbReference type="CDD" id="cd01439">
    <property type="entry name" value="TCCD_inducible_PARP_like"/>
    <property type="match status" value="1"/>
</dbReference>
<evidence type="ECO:0000256" key="2">
    <source>
        <dbReference type="ARBA" id="ARBA00004496"/>
    </source>
</evidence>
<dbReference type="Pfam" id="PF23466">
    <property type="entry name" value="WWE_4"/>
    <property type="match status" value="1"/>
</dbReference>
<reference evidence="16" key="2">
    <citation type="journal article" date="2007" name="PLoS Biol.">
        <title>Survey sequencing and comparative analysis of the elephant shark (Callorhinchus milii) genome.</title>
        <authorList>
            <person name="Venkatesh B."/>
            <person name="Kirkness E.F."/>
            <person name="Loh Y.H."/>
            <person name="Halpern A.L."/>
            <person name="Lee A.P."/>
            <person name="Johnson J."/>
            <person name="Dandona N."/>
            <person name="Viswanathan L.D."/>
            <person name="Tay A."/>
            <person name="Venter J.C."/>
            <person name="Strausberg R.L."/>
            <person name="Brenner S."/>
        </authorList>
    </citation>
    <scope>NUCLEOTIDE SEQUENCE [LARGE SCALE GENOMIC DNA]</scope>
</reference>
<dbReference type="GeneTree" id="ENSGT00940000154649"/>
<dbReference type="Pfam" id="PF00644">
    <property type="entry name" value="PARP"/>
    <property type="match status" value="1"/>
</dbReference>
<feature type="domain" description="C3H1-type" evidence="12">
    <location>
        <begin position="157"/>
        <end position="184"/>
    </location>
</feature>
<dbReference type="Ensembl" id="ENSCMIT00000019660.1">
    <property type="protein sequence ID" value="ENSCMIP00000019296.1"/>
    <property type="gene ID" value="ENSCMIG00000008998.1"/>
</dbReference>
<sequence length="678" mass="77331">MSQVTDLTEVSIKTLCSNEGALDYGTLHSLLSTDFKVSETELSRVLGNTEAFVVLNRAKSVGSNLAQGNLIIALTSVRLCRTYSKTSCNNCGFLHLCRRFVYDDCKPTDPKKRCTQSHDIHSPHNSAILTANGLGSLNTEELRQLLLQNDPILLPEVCSFYNKGSGRDGACSFKQSCKNIHICLPFILGTCSLGNQCMRLHSFLESRALFESCRLNIELVCDLPSIYLNICQIKIWKSASVKEKRSPRRKTSSDCKSDVDSENICLFFLRKHCSYKDQCKLVHFKLPYRWQIYEGTWKDFTNMEEIEKDFCDPSNKARGGSPPINFITMTSNSCKVRRLSTVSSVTKPEHYILTTEWLWYWQGDSIKWIEFGKQEELYGVASVTSADLENLYLTQSIETVEFRAGKYNYKLDFKGMLQINLLLGTCRGVRRRPRFISEQQMTREMYSKEQPGQGKDYPPVGKTAPTHWDLKNQPDIGYKLVQLQVPSEDYKQVESLFQKTMSNSTIRKIERVQNLPLWQVYQWQKEQMKKKSGKEVAEQLLFHGSKSSLPTVVCQQNFDWRICGMHGNGFGKGNYFATNASYADGNSPSPLSSRTMYLVKVLVGEFTKGKEADCRPPSKDNTLTNLYDSCTDNVADPSLFVIFDKHQIYPEYVIEYVKKVGFFQWIFEKMSGQSAATK</sequence>
<dbReference type="PANTHER" id="PTHR45740:SF6">
    <property type="entry name" value="PROTEIN MONO-ADP-RIBOSYLTRANSFERASE PARP12"/>
    <property type="match status" value="1"/>
</dbReference>
<evidence type="ECO:0000256" key="3">
    <source>
        <dbReference type="ARBA" id="ARBA00022490"/>
    </source>
</evidence>
<dbReference type="Pfam" id="PF25261">
    <property type="entry name" value="zf-CCCH_PARP12"/>
    <property type="match status" value="1"/>
</dbReference>
<keyword evidence="8 11" id="KW-0862">Zinc</keyword>
<accession>A0A4W3HSR5</accession>
<evidence type="ECO:0000256" key="1">
    <source>
        <dbReference type="ARBA" id="ARBA00004123"/>
    </source>
</evidence>
<evidence type="ECO:0000256" key="9">
    <source>
        <dbReference type="ARBA" id="ARBA00023242"/>
    </source>
</evidence>
<dbReference type="GeneID" id="103176926"/>
<feature type="domain" description="PARP catalytic" evidence="14">
    <location>
        <begin position="464"/>
        <end position="677"/>
    </location>
</feature>
<reference evidence="15" key="4">
    <citation type="submission" date="2025-08" db="UniProtKB">
        <authorList>
            <consortium name="Ensembl"/>
        </authorList>
    </citation>
    <scope>IDENTIFICATION</scope>
</reference>
<dbReference type="GO" id="GO:0005737">
    <property type="term" value="C:cytoplasm"/>
    <property type="evidence" value="ECO:0007669"/>
    <property type="project" value="UniProtKB-SubCell"/>
</dbReference>
<proteinExistence type="inferred from homology"/>
<dbReference type="GO" id="GO:0008270">
    <property type="term" value="F:zinc ion binding"/>
    <property type="evidence" value="ECO:0007669"/>
    <property type="project" value="UniProtKB-KW"/>
</dbReference>
<feature type="zinc finger region" description="C3H1-type" evidence="11">
    <location>
        <begin position="260"/>
        <end position="286"/>
    </location>
</feature>
<dbReference type="GO" id="GO:1990404">
    <property type="term" value="F:NAD+-protein mono-ADP-ribosyltransferase activity"/>
    <property type="evidence" value="ECO:0007669"/>
    <property type="project" value="TreeGrafter"/>
</dbReference>
<keyword evidence="5 11" id="KW-0479">Metal-binding</keyword>
<dbReference type="InterPro" id="IPR051712">
    <property type="entry name" value="ARTD-AVP"/>
</dbReference>
<dbReference type="KEGG" id="cmk:103176926"/>
<dbReference type="GO" id="GO:0003950">
    <property type="term" value="F:NAD+ poly-ADP-ribosyltransferase activity"/>
    <property type="evidence" value="ECO:0007669"/>
    <property type="project" value="InterPro"/>
</dbReference>
<feature type="domain" description="C3H1-type" evidence="12">
    <location>
        <begin position="260"/>
        <end position="286"/>
    </location>
</feature>
<dbReference type="PANTHER" id="PTHR45740">
    <property type="entry name" value="POLY [ADP-RIBOSE] POLYMERASE"/>
    <property type="match status" value="1"/>
</dbReference>
<evidence type="ECO:0000259" key="13">
    <source>
        <dbReference type="PROSITE" id="PS50918"/>
    </source>
</evidence>
<dbReference type="PROSITE" id="PS50103">
    <property type="entry name" value="ZF_C3H1"/>
    <property type="match status" value="2"/>
</dbReference>
<keyword evidence="6" id="KW-0677">Repeat</keyword>
<dbReference type="OMA" id="HGTESKH"/>
<evidence type="ECO:0000256" key="6">
    <source>
        <dbReference type="ARBA" id="ARBA00022737"/>
    </source>
</evidence>
<dbReference type="InterPro" id="IPR056226">
    <property type="entry name" value="WH_PARP12"/>
</dbReference>
<evidence type="ECO:0000259" key="12">
    <source>
        <dbReference type="PROSITE" id="PS50103"/>
    </source>
</evidence>
<dbReference type="PROSITE" id="PS51059">
    <property type="entry name" value="PARP_CATALYTIC"/>
    <property type="match status" value="1"/>
</dbReference>
<dbReference type="InterPro" id="IPR057602">
    <property type="entry name" value="Zfn-CCCH_PARP12"/>
</dbReference>
<dbReference type="Gene3D" id="3.30.1370.210">
    <property type="match status" value="1"/>
</dbReference>
<dbReference type="PROSITE" id="PS50918">
    <property type="entry name" value="WWE"/>
    <property type="match status" value="1"/>
</dbReference>
<gene>
    <name evidence="15" type="primary">LOC103176926</name>
</gene>
<evidence type="ECO:0000256" key="8">
    <source>
        <dbReference type="ARBA" id="ARBA00022833"/>
    </source>
</evidence>